<dbReference type="Proteomes" id="UP001268610">
    <property type="component" value="Unassembled WGS sequence"/>
</dbReference>
<feature type="non-terminal residue" evidence="1">
    <location>
        <position position="149"/>
    </location>
</feature>
<dbReference type="EMBL" id="JAVLSF010000671">
    <property type="protein sequence ID" value="MDR9778299.1"/>
    <property type="molecule type" value="Genomic_DNA"/>
</dbReference>
<keyword evidence="1" id="KW-0808">Transferase</keyword>
<dbReference type="RefSeq" id="WP_310866393.1">
    <property type="nucleotide sequence ID" value="NZ_JAVLSF010000671.1"/>
</dbReference>
<accession>A0AAJ2H3K8</accession>
<dbReference type="SUPFAM" id="SSF53756">
    <property type="entry name" value="UDP-Glycosyltransferase/glycogen phosphorylase"/>
    <property type="match status" value="1"/>
</dbReference>
<proteinExistence type="predicted"/>
<evidence type="ECO:0000313" key="1">
    <source>
        <dbReference type="EMBL" id="MDR9778299.1"/>
    </source>
</evidence>
<name>A0AAJ2H3K8_9HYPH</name>
<gene>
    <name evidence="1" type="ORF">RJJ65_37810</name>
</gene>
<sequence length="149" mass="15376">GFSGLHARIKGPDHAIRLVRGLQERGIDAELTVFGEGDMTPDLRRQAGPGVRFAGTLPFEESWIPAVRSGIDLMVLPSPQGDPAGTYLESIGAGVPVLGYANSALAPLVARHGIGWCVGVGDEGALLEQAAALAADRAAITARARDGLA</sequence>
<dbReference type="EC" id="2.4.-.-" evidence="1"/>
<comment type="caution">
    <text evidence="1">The sequence shown here is derived from an EMBL/GenBank/DDBJ whole genome shotgun (WGS) entry which is preliminary data.</text>
</comment>
<feature type="non-terminal residue" evidence="1">
    <location>
        <position position="1"/>
    </location>
</feature>
<evidence type="ECO:0000313" key="2">
    <source>
        <dbReference type="Proteomes" id="UP001268610"/>
    </source>
</evidence>
<reference evidence="1" key="1">
    <citation type="submission" date="2023-04" db="EMBL/GenBank/DDBJ databases">
        <title>Genomic characterization of faba bean (Vicia faba) microsymbionts in Mexican soils.</title>
        <authorList>
            <person name="Rivera Orduna F.N."/>
            <person name="Guevara-Luna J."/>
            <person name="Yan J."/>
            <person name="Arroyo-Herrera I."/>
            <person name="Li Y."/>
            <person name="Vasquez-Murrieta M.S."/>
            <person name="Wang E.T."/>
        </authorList>
    </citation>
    <scope>NUCLEOTIDE SEQUENCE</scope>
    <source>
        <strain evidence="1">CH26</strain>
    </source>
</reference>
<keyword evidence="1" id="KW-0328">Glycosyltransferase</keyword>
<organism evidence="1 2">
    <name type="scientific">Rhizobium hidalgonense</name>
    <dbReference type="NCBI Taxonomy" id="1538159"/>
    <lineage>
        <taxon>Bacteria</taxon>
        <taxon>Pseudomonadati</taxon>
        <taxon>Pseudomonadota</taxon>
        <taxon>Alphaproteobacteria</taxon>
        <taxon>Hyphomicrobiales</taxon>
        <taxon>Rhizobiaceae</taxon>
        <taxon>Rhizobium/Agrobacterium group</taxon>
        <taxon>Rhizobium</taxon>
    </lineage>
</organism>
<dbReference type="GO" id="GO:0016757">
    <property type="term" value="F:glycosyltransferase activity"/>
    <property type="evidence" value="ECO:0007669"/>
    <property type="project" value="UniProtKB-KW"/>
</dbReference>
<dbReference type="Pfam" id="PF13692">
    <property type="entry name" value="Glyco_trans_1_4"/>
    <property type="match status" value="1"/>
</dbReference>
<protein>
    <submittedName>
        <fullName evidence="1">Glycosyltransferase</fullName>
        <ecNumber evidence="1">2.4.-.-</ecNumber>
    </submittedName>
</protein>
<dbReference type="AlphaFoldDB" id="A0AAJ2H3K8"/>
<dbReference type="Gene3D" id="3.40.50.2000">
    <property type="entry name" value="Glycogen Phosphorylase B"/>
    <property type="match status" value="1"/>
</dbReference>